<keyword evidence="2" id="KW-1185">Reference proteome</keyword>
<name>A0AAN8KPU6_9TELE</name>
<gene>
    <name evidence="1" type="ORF">J4Q44_G00373560</name>
</gene>
<dbReference type="EMBL" id="JAGTTL010000038">
    <property type="protein sequence ID" value="KAK6292771.1"/>
    <property type="molecule type" value="Genomic_DNA"/>
</dbReference>
<organism evidence="1 2">
    <name type="scientific">Coregonus suidteri</name>
    <dbReference type="NCBI Taxonomy" id="861788"/>
    <lineage>
        <taxon>Eukaryota</taxon>
        <taxon>Metazoa</taxon>
        <taxon>Chordata</taxon>
        <taxon>Craniata</taxon>
        <taxon>Vertebrata</taxon>
        <taxon>Euteleostomi</taxon>
        <taxon>Actinopterygii</taxon>
        <taxon>Neopterygii</taxon>
        <taxon>Teleostei</taxon>
        <taxon>Protacanthopterygii</taxon>
        <taxon>Salmoniformes</taxon>
        <taxon>Salmonidae</taxon>
        <taxon>Coregoninae</taxon>
        <taxon>Coregonus</taxon>
    </lineage>
</organism>
<evidence type="ECO:0000313" key="2">
    <source>
        <dbReference type="Proteomes" id="UP001356427"/>
    </source>
</evidence>
<proteinExistence type="predicted"/>
<dbReference type="Proteomes" id="UP001356427">
    <property type="component" value="Unassembled WGS sequence"/>
</dbReference>
<dbReference type="AlphaFoldDB" id="A0AAN8KPU6"/>
<protein>
    <submittedName>
        <fullName evidence="1">Uncharacterized protein</fullName>
    </submittedName>
</protein>
<sequence>MPDIKHYYDGLLLAAIHYNENADRPQATTAAGEPRFMILFPKWKKGDYSTKILKSHPLYAKSTNSLALLFQDVV</sequence>
<accession>A0AAN8KPU6</accession>
<evidence type="ECO:0000313" key="1">
    <source>
        <dbReference type="EMBL" id="KAK6292771.1"/>
    </source>
</evidence>
<reference evidence="1 2" key="1">
    <citation type="submission" date="2021-04" db="EMBL/GenBank/DDBJ databases">
        <authorList>
            <person name="De Guttry C."/>
            <person name="Zahm M."/>
            <person name="Klopp C."/>
            <person name="Cabau C."/>
            <person name="Louis A."/>
            <person name="Berthelot C."/>
            <person name="Parey E."/>
            <person name="Roest Crollius H."/>
            <person name="Montfort J."/>
            <person name="Robinson-Rechavi M."/>
            <person name="Bucao C."/>
            <person name="Bouchez O."/>
            <person name="Gislard M."/>
            <person name="Lluch J."/>
            <person name="Milhes M."/>
            <person name="Lampietro C."/>
            <person name="Lopez Roques C."/>
            <person name="Donnadieu C."/>
            <person name="Braasch I."/>
            <person name="Desvignes T."/>
            <person name="Postlethwait J."/>
            <person name="Bobe J."/>
            <person name="Wedekind C."/>
            <person name="Guiguen Y."/>
        </authorList>
    </citation>
    <scope>NUCLEOTIDE SEQUENCE [LARGE SCALE GENOMIC DNA]</scope>
    <source>
        <strain evidence="1">Cs_M1</strain>
        <tissue evidence="1">Blood</tissue>
    </source>
</reference>
<comment type="caution">
    <text evidence="1">The sequence shown here is derived from an EMBL/GenBank/DDBJ whole genome shotgun (WGS) entry which is preliminary data.</text>
</comment>